<dbReference type="Proteomes" id="UP000274822">
    <property type="component" value="Unassembled WGS sequence"/>
</dbReference>
<evidence type="ECO:0000313" key="3">
    <source>
        <dbReference type="Proteomes" id="UP000274822"/>
    </source>
</evidence>
<evidence type="ECO:0000256" key="1">
    <source>
        <dbReference type="SAM" id="MobiDB-lite"/>
    </source>
</evidence>
<reference evidence="2 3" key="1">
    <citation type="journal article" date="2018" name="New Phytol.">
        <title>Phylogenomics of Endogonaceae and evolution of mycorrhizas within Mucoromycota.</title>
        <authorList>
            <person name="Chang Y."/>
            <person name="Desiro A."/>
            <person name="Na H."/>
            <person name="Sandor L."/>
            <person name="Lipzen A."/>
            <person name="Clum A."/>
            <person name="Barry K."/>
            <person name="Grigoriev I.V."/>
            <person name="Martin F.M."/>
            <person name="Stajich J.E."/>
            <person name="Smith M.E."/>
            <person name="Bonito G."/>
            <person name="Spatafora J.W."/>
        </authorList>
    </citation>
    <scope>NUCLEOTIDE SEQUENCE [LARGE SCALE GENOMIC DNA]</scope>
    <source>
        <strain evidence="2 3">AD002</strain>
    </source>
</reference>
<name>A0A433Q3Z5_9FUNG</name>
<comment type="caution">
    <text evidence="2">The sequence shown here is derived from an EMBL/GenBank/DDBJ whole genome shotgun (WGS) entry which is preliminary data.</text>
</comment>
<dbReference type="AlphaFoldDB" id="A0A433Q3Z5"/>
<evidence type="ECO:0000313" key="2">
    <source>
        <dbReference type="EMBL" id="RUS24468.1"/>
    </source>
</evidence>
<protein>
    <submittedName>
        <fullName evidence="2">Uncharacterized protein</fullName>
    </submittedName>
</protein>
<gene>
    <name evidence="2" type="ORF">BC938DRAFT_473534</name>
</gene>
<keyword evidence="3" id="KW-1185">Reference proteome</keyword>
<proteinExistence type="predicted"/>
<dbReference type="EMBL" id="RBNJ01015896">
    <property type="protein sequence ID" value="RUS24468.1"/>
    <property type="molecule type" value="Genomic_DNA"/>
</dbReference>
<organism evidence="2 3">
    <name type="scientific">Jimgerdemannia flammicorona</name>
    <dbReference type="NCBI Taxonomy" id="994334"/>
    <lineage>
        <taxon>Eukaryota</taxon>
        <taxon>Fungi</taxon>
        <taxon>Fungi incertae sedis</taxon>
        <taxon>Mucoromycota</taxon>
        <taxon>Mucoromycotina</taxon>
        <taxon>Endogonomycetes</taxon>
        <taxon>Endogonales</taxon>
        <taxon>Endogonaceae</taxon>
        <taxon>Jimgerdemannia</taxon>
    </lineage>
</organism>
<sequence>MKYYYNGWGADQSESRSPRTGLGEGSSLFLPRVQAHYFLRG</sequence>
<accession>A0A433Q3Z5</accession>
<feature type="region of interest" description="Disordered" evidence="1">
    <location>
        <begin position="1"/>
        <end position="22"/>
    </location>
</feature>